<dbReference type="NCBIfam" id="TIGR00778">
    <property type="entry name" value="ahpD_dom"/>
    <property type="match status" value="1"/>
</dbReference>
<dbReference type="SUPFAM" id="SSF69118">
    <property type="entry name" value="AhpD-like"/>
    <property type="match status" value="1"/>
</dbReference>
<evidence type="ECO:0000256" key="1">
    <source>
        <dbReference type="SAM" id="SignalP"/>
    </source>
</evidence>
<dbReference type="EMBL" id="QYUK01000011">
    <property type="protein sequence ID" value="RJF88600.1"/>
    <property type="molecule type" value="Genomic_DNA"/>
</dbReference>
<dbReference type="AlphaFoldDB" id="A0A418WF43"/>
<dbReference type="RefSeq" id="WP_119779234.1">
    <property type="nucleotide sequence ID" value="NZ_QYUK01000011.1"/>
</dbReference>
<evidence type="ECO:0000259" key="2">
    <source>
        <dbReference type="Pfam" id="PF02627"/>
    </source>
</evidence>
<evidence type="ECO:0000313" key="4">
    <source>
        <dbReference type="Proteomes" id="UP000284605"/>
    </source>
</evidence>
<feature type="signal peptide" evidence="1">
    <location>
        <begin position="1"/>
        <end position="29"/>
    </location>
</feature>
<dbReference type="PANTHER" id="PTHR33930">
    <property type="entry name" value="ALKYL HYDROPEROXIDE REDUCTASE AHPD"/>
    <property type="match status" value="1"/>
</dbReference>
<dbReference type="GO" id="GO:0051920">
    <property type="term" value="F:peroxiredoxin activity"/>
    <property type="evidence" value="ECO:0007669"/>
    <property type="project" value="InterPro"/>
</dbReference>
<accession>A0A418WF43</accession>
<sequence length="164" mass="17237">MQKLRGTIATLAFVAGFGTLVCGMPAALAEDASAEATYKDIEQTLGSVPGMFKVFPEIGIAGAWAEFKSVQLNPGTALDGKTKELLGLAVAAQIPCEYCVYFHTAAAKLNGATDEEIREAVAMAAIVRHWSTVLNGMQVDPATFRQETDAVLARAAETAKASAK</sequence>
<feature type="domain" description="Carboxymuconolactone decarboxylase-like" evidence="2">
    <location>
        <begin position="63"/>
        <end position="138"/>
    </location>
</feature>
<comment type="caution">
    <text evidence="3">The sequence shown here is derived from an EMBL/GenBank/DDBJ whole genome shotgun (WGS) entry which is preliminary data.</text>
</comment>
<keyword evidence="1" id="KW-0732">Signal</keyword>
<protein>
    <submittedName>
        <fullName evidence="3">Carboxymuconolactone decarboxylase family protein</fullName>
    </submittedName>
</protein>
<dbReference type="Pfam" id="PF02627">
    <property type="entry name" value="CMD"/>
    <property type="match status" value="1"/>
</dbReference>
<evidence type="ECO:0000313" key="3">
    <source>
        <dbReference type="EMBL" id="RJF88600.1"/>
    </source>
</evidence>
<gene>
    <name evidence="3" type="ORF">D3874_17680</name>
</gene>
<organism evidence="3 4">
    <name type="scientific">Oleomonas cavernae</name>
    <dbReference type="NCBI Taxonomy" id="2320859"/>
    <lineage>
        <taxon>Bacteria</taxon>
        <taxon>Pseudomonadati</taxon>
        <taxon>Pseudomonadota</taxon>
        <taxon>Alphaproteobacteria</taxon>
        <taxon>Acetobacterales</taxon>
        <taxon>Acetobacteraceae</taxon>
        <taxon>Oleomonas</taxon>
    </lineage>
</organism>
<dbReference type="InterPro" id="IPR004675">
    <property type="entry name" value="AhpD_core"/>
</dbReference>
<name>A0A418WF43_9PROT</name>
<dbReference type="OrthoDB" id="9801997at2"/>
<dbReference type="Proteomes" id="UP000284605">
    <property type="component" value="Unassembled WGS sequence"/>
</dbReference>
<dbReference type="Gene3D" id="1.20.1290.10">
    <property type="entry name" value="AhpD-like"/>
    <property type="match status" value="1"/>
</dbReference>
<dbReference type="InterPro" id="IPR003779">
    <property type="entry name" value="CMD-like"/>
</dbReference>
<dbReference type="PANTHER" id="PTHR33930:SF2">
    <property type="entry name" value="BLR3452 PROTEIN"/>
    <property type="match status" value="1"/>
</dbReference>
<proteinExistence type="predicted"/>
<reference evidence="3 4" key="1">
    <citation type="submission" date="2018-09" db="EMBL/GenBank/DDBJ databases">
        <authorList>
            <person name="Zhu H."/>
        </authorList>
    </citation>
    <scope>NUCLEOTIDE SEQUENCE [LARGE SCALE GENOMIC DNA]</scope>
    <source>
        <strain evidence="3 4">K1W22B-8</strain>
    </source>
</reference>
<keyword evidence="4" id="KW-1185">Reference proteome</keyword>
<feature type="chain" id="PRO_5019416190" evidence="1">
    <location>
        <begin position="30"/>
        <end position="164"/>
    </location>
</feature>
<dbReference type="InterPro" id="IPR029032">
    <property type="entry name" value="AhpD-like"/>
</dbReference>